<keyword evidence="4" id="KW-1003">Cell membrane</keyword>
<dbReference type="InterPro" id="IPR025857">
    <property type="entry name" value="MacB_PCD"/>
</dbReference>
<keyword evidence="7 8" id="KW-0472">Membrane</keyword>
<comment type="subcellular location">
    <subcellularLocation>
        <location evidence="1">Cell membrane</location>
        <topology evidence="1">Multi-pass membrane protein</topology>
    </subcellularLocation>
</comment>
<dbReference type="InterPro" id="IPR003838">
    <property type="entry name" value="ABC3_permease_C"/>
</dbReference>
<name>A0ABD8B7M4_9NEIS</name>
<evidence type="ECO:0000313" key="11">
    <source>
        <dbReference type="EMBL" id="XHH50019.1"/>
    </source>
</evidence>
<dbReference type="PANTHER" id="PTHR30489:SF0">
    <property type="entry name" value="LIPOPROTEIN-RELEASING SYSTEM TRANSMEMBRANE PROTEIN LOLE"/>
    <property type="match status" value="1"/>
</dbReference>
<evidence type="ECO:0000256" key="4">
    <source>
        <dbReference type="ARBA" id="ARBA00022475"/>
    </source>
</evidence>
<evidence type="ECO:0000256" key="6">
    <source>
        <dbReference type="ARBA" id="ARBA00022989"/>
    </source>
</evidence>
<dbReference type="RefSeq" id="WP_027008733.1">
    <property type="nucleotide sequence ID" value="NZ_CP091521.1"/>
</dbReference>
<evidence type="ECO:0000313" key="12">
    <source>
        <dbReference type="Proteomes" id="UP000831534"/>
    </source>
</evidence>
<evidence type="ECO:0000256" key="7">
    <source>
        <dbReference type="ARBA" id="ARBA00023136"/>
    </source>
</evidence>
<feature type="transmembrane region" description="Helical" evidence="8">
    <location>
        <begin position="350"/>
        <end position="370"/>
    </location>
</feature>
<dbReference type="Pfam" id="PF12704">
    <property type="entry name" value="MacB_PCD"/>
    <property type="match status" value="1"/>
</dbReference>
<evidence type="ECO:0000256" key="5">
    <source>
        <dbReference type="ARBA" id="ARBA00022692"/>
    </source>
</evidence>
<dbReference type="NCBIfam" id="TIGR02212">
    <property type="entry name" value="lolCE"/>
    <property type="match status" value="1"/>
</dbReference>
<dbReference type="PANTHER" id="PTHR30489">
    <property type="entry name" value="LIPOPROTEIN-RELEASING SYSTEM TRANSMEMBRANE PROTEIN LOLE"/>
    <property type="match status" value="1"/>
</dbReference>
<dbReference type="GO" id="GO:0005886">
    <property type="term" value="C:plasma membrane"/>
    <property type="evidence" value="ECO:0007669"/>
    <property type="project" value="UniProtKB-SubCell"/>
</dbReference>
<feature type="transmembrane region" description="Helical" evidence="8">
    <location>
        <begin position="274"/>
        <end position="297"/>
    </location>
</feature>
<keyword evidence="5 8" id="KW-0812">Transmembrane</keyword>
<keyword evidence="6 8" id="KW-1133">Transmembrane helix</keyword>
<evidence type="ECO:0000256" key="8">
    <source>
        <dbReference type="SAM" id="Phobius"/>
    </source>
</evidence>
<evidence type="ECO:0000256" key="2">
    <source>
        <dbReference type="ARBA" id="ARBA00005236"/>
    </source>
</evidence>
<evidence type="ECO:0000256" key="3">
    <source>
        <dbReference type="ARBA" id="ARBA00022448"/>
    </source>
</evidence>
<evidence type="ECO:0000259" key="10">
    <source>
        <dbReference type="Pfam" id="PF12704"/>
    </source>
</evidence>
<accession>A0ABD8B7M4</accession>
<feature type="transmembrane region" description="Helical" evidence="8">
    <location>
        <begin position="20"/>
        <end position="47"/>
    </location>
</feature>
<reference evidence="11 12" key="1">
    <citation type="journal article" date="2022" name="Res Sq">
        <title>Evolution of multicellular longitudinally dividing oral cavity symbionts (Neisseriaceae).</title>
        <authorList>
            <person name="Nyongesa S."/>
            <person name="Weber P."/>
            <person name="Bernet E."/>
            <person name="Pullido F."/>
            <person name="Nieckarz M."/>
            <person name="Delaby M."/>
            <person name="Nieves C."/>
            <person name="Viehboeck T."/>
            <person name="Krause N."/>
            <person name="Rivera-Millot A."/>
            <person name="Nakamura A."/>
            <person name="Vischer N."/>
            <person name="VanNieuwenhze M."/>
            <person name="Brun Y."/>
            <person name="Cava F."/>
            <person name="Bulgheresi S."/>
            <person name="Veyrier F."/>
        </authorList>
    </citation>
    <scope>NUCLEOTIDE SEQUENCE [LARGE SCALE GENOMIC DNA]</scope>
    <source>
        <strain evidence="11 12">17694</strain>
    </source>
</reference>
<dbReference type="Proteomes" id="UP000831534">
    <property type="component" value="Chromosome"/>
</dbReference>
<evidence type="ECO:0000259" key="9">
    <source>
        <dbReference type="Pfam" id="PF02687"/>
    </source>
</evidence>
<comment type="similarity">
    <text evidence="2">Belongs to the ABC-4 integral membrane protein family. LolC/E subfamily.</text>
</comment>
<dbReference type="Pfam" id="PF02687">
    <property type="entry name" value="FtsX"/>
    <property type="match status" value="1"/>
</dbReference>
<proteinExistence type="inferred from homology"/>
<feature type="transmembrane region" description="Helical" evidence="8">
    <location>
        <begin position="317"/>
        <end position="343"/>
    </location>
</feature>
<protein>
    <submittedName>
        <fullName evidence="11">Lipoprotein-releasing ABC transporter permease subunit</fullName>
    </submittedName>
</protein>
<feature type="domain" description="MacB-like periplasmic core" evidence="10">
    <location>
        <begin position="26"/>
        <end position="242"/>
    </location>
</feature>
<sequence length="416" mass="45022">MSHLETWIGLRYLRAKKRSGFMSFISMISILGIALGVIALILVLSVVNGFQKDIRGQLLNIAPHAEVFFHQAQEGQTWHALQKQLDGKQGISATAPFTANQALIANAGEVRGVQLRGVLPDTEKKVVEYGNNMPQGSFDALKSDEFNILLGEKLAEAVGAETGNKVTLITPEGNVTPAGVVPRLKQFNVAGIIKTGFDEADATLALIHLDDAKKLYRLEDAHVGLRLRLDDPQNAPAVMDKLLPPAQRDNLTVVNWTDNNRSYFNAVEMEKRMLTLLLTCIIVVAAFNLVSSLVMAVTDKQSDIAILRTLGLSPGGVMKIFIVQGMVAGLLGTFFGVVIGVLLAWKIGAVVAFVEGLFGVKLIAAQVYFLNYLPSDIQVSDVVGVALISLLLSFLATLYPSLSAARTQPAEALRYE</sequence>
<gene>
    <name evidence="11" type="ORF">LVJ77_02705</name>
</gene>
<dbReference type="InterPro" id="IPR051447">
    <property type="entry name" value="Lipoprotein-release_system"/>
</dbReference>
<dbReference type="InterPro" id="IPR011925">
    <property type="entry name" value="LolCE_TM"/>
</dbReference>
<organism evidence="11 12">
    <name type="scientific">Conchiformibius kuhniae</name>
    <dbReference type="NCBI Taxonomy" id="211502"/>
    <lineage>
        <taxon>Bacteria</taxon>
        <taxon>Pseudomonadati</taxon>
        <taxon>Pseudomonadota</taxon>
        <taxon>Betaproteobacteria</taxon>
        <taxon>Neisseriales</taxon>
        <taxon>Neisseriaceae</taxon>
        <taxon>Conchiformibius</taxon>
    </lineage>
</organism>
<feature type="domain" description="ABC3 transporter permease C-terminal" evidence="9">
    <location>
        <begin position="277"/>
        <end position="409"/>
    </location>
</feature>
<dbReference type="EMBL" id="CP091521">
    <property type="protein sequence ID" value="XHH50019.1"/>
    <property type="molecule type" value="Genomic_DNA"/>
</dbReference>
<keyword evidence="12" id="KW-1185">Reference proteome</keyword>
<keyword evidence="3" id="KW-0813">Transport</keyword>
<feature type="transmembrane region" description="Helical" evidence="8">
    <location>
        <begin position="382"/>
        <end position="399"/>
    </location>
</feature>
<dbReference type="AlphaFoldDB" id="A0ABD8B7M4"/>
<keyword evidence="11" id="KW-0449">Lipoprotein</keyword>
<dbReference type="KEGG" id="ckh:LVJ77_02705"/>
<evidence type="ECO:0000256" key="1">
    <source>
        <dbReference type="ARBA" id="ARBA00004651"/>
    </source>
</evidence>